<dbReference type="EMBL" id="CM017649">
    <property type="protein sequence ID" value="TYI98525.1"/>
    <property type="molecule type" value="Genomic_DNA"/>
</dbReference>
<gene>
    <name evidence="1" type="ORF">E1A91_D01G220600v1</name>
</gene>
<organism evidence="1 2">
    <name type="scientific">Gossypium mustelinum</name>
    <name type="common">Cotton</name>
    <name type="synonym">Gossypium caicoense</name>
    <dbReference type="NCBI Taxonomy" id="34275"/>
    <lineage>
        <taxon>Eukaryota</taxon>
        <taxon>Viridiplantae</taxon>
        <taxon>Streptophyta</taxon>
        <taxon>Embryophyta</taxon>
        <taxon>Tracheophyta</taxon>
        <taxon>Spermatophyta</taxon>
        <taxon>Magnoliopsida</taxon>
        <taxon>eudicotyledons</taxon>
        <taxon>Gunneridae</taxon>
        <taxon>Pentapetalae</taxon>
        <taxon>rosids</taxon>
        <taxon>malvids</taxon>
        <taxon>Malvales</taxon>
        <taxon>Malvaceae</taxon>
        <taxon>Malvoideae</taxon>
        <taxon>Gossypium</taxon>
    </lineage>
</organism>
<reference evidence="1 2" key="1">
    <citation type="submission" date="2019-07" db="EMBL/GenBank/DDBJ databases">
        <title>WGS assembly of Gossypium mustelinum.</title>
        <authorList>
            <person name="Chen Z.J."/>
            <person name="Sreedasyam A."/>
            <person name="Ando A."/>
            <person name="Song Q."/>
            <person name="De L."/>
            <person name="Hulse-Kemp A."/>
            <person name="Ding M."/>
            <person name="Ye W."/>
            <person name="Kirkbride R."/>
            <person name="Jenkins J."/>
            <person name="Plott C."/>
            <person name="Lovell J."/>
            <person name="Lin Y.-M."/>
            <person name="Vaughn R."/>
            <person name="Liu B."/>
            <person name="Li W."/>
            <person name="Simpson S."/>
            <person name="Scheffler B."/>
            <person name="Saski C."/>
            <person name="Grover C."/>
            <person name="Hu G."/>
            <person name="Conover J."/>
            <person name="Carlson J."/>
            <person name="Shu S."/>
            <person name="Boston L."/>
            <person name="Williams M."/>
            <person name="Peterson D."/>
            <person name="Mcgee K."/>
            <person name="Jones D."/>
            <person name="Wendel J."/>
            <person name="Stelly D."/>
            <person name="Grimwood J."/>
            <person name="Schmutz J."/>
        </authorList>
    </citation>
    <scope>NUCLEOTIDE SEQUENCE [LARGE SCALE GENOMIC DNA]</scope>
    <source>
        <strain evidence="1">1408120.09</strain>
    </source>
</reference>
<dbReference type="AlphaFoldDB" id="A0A5D2WA99"/>
<evidence type="ECO:0000313" key="1">
    <source>
        <dbReference type="EMBL" id="TYI98525.1"/>
    </source>
</evidence>
<name>A0A5D2WA99_GOSMU</name>
<dbReference type="Proteomes" id="UP000323597">
    <property type="component" value="Chromosome D01"/>
</dbReference>
<sequence>MYIYIRIKIIRQMEIDRKLDEAIKDSLIQRFSRVQGIIQLGKSTV</sequence>
<keyword evidence="2" id="KW-1185">Reference proteome</keyword>
<proteinExistence type="predicted"/>
<accession>A0A5D2WA99</accession>
<protein>
    <submittedName>
        <fullName evidence="1">Uncharacterized protein</fullName>
    </submittedName>
</protein>
<evidence type="ECO:0000313" key="2">
    <source>
        <dbReference type="Proteomes" id="UP000323597"/>
    </source>
</evidence>